<dbReference type="InterPro" id="IPR011527">
    <property type="entry name" value="ABC1_TM_dom"/>
</dbReference>
<evidence type="ECO:0000256" key="5">
    <source>
        <dbReference type="ARBA" id="ARBA00022840"/>
    </source>
</evidence>
<dbReference type="Gene3D" id="1.20.1560.10">
    <property type="entry name" value="ABC transporter type 1, transmembrane domain"/>
    <property type="match status" value="1"/>
</dbReference>
<keyword evidence="3 8" id="KW-0812">Transmembrane</keyword>
<evidence type="ECO:0000256" key="8">
    <source>
        <dbReference type="SAM" id="Phobius"/>
    </source>
</evidence>
<evidence type="ECO:0000313" key="12">
    <source>
        <dbReference type="Proteomes" id="UP000677305"/>
    </source>
</evidence>
<protein>
    <submittedName>
        <fullName evidence="11">ABC transporter ATP-binding protein</fullName>
    </submittedName>
</protein>
<evidence type="ECO:0000256" key="6">
    <source>
        <dbReference type="ARBA" id="ARBA00022989"/>
    </source>
</evidence>
<dbReference type="PANTHER" id="PTHR43394">
    <property type="entry name" value="ATP-DEPENDENT PERMEASE MDL1, MITOCHONDRIAL"/>
    <property type="match status" value="1"/>
</dbReference>
<keyword evidence="12" id="KW-1185">Reference proteome</keyword>
<feature type="domain" description="ABC transporter" evidence="9">
    <location>
        <begin position="333"/>
        <end position="566"/>
    </location>
</feature>
<feature type="transmembrane region" description="Helical" evidence="8">
    <location>
        <begin position="139"/>
        <end position="156"/>
    </location>
</feature>
<dbReference type="AlphaFoldDB" id="A0A8J8SDD6"/>
<evidence type="ECO:0000256" key="2">
    <source>
        <dbReference type="ARBA" id="ARBA00022448"/>
    </source>
</evidence>
<gene>
    <name evidence="11" type="ORF">HYG85_16245</name>
</gene>
<dbReference type="InterPro" id="IPR003439">
    <property type="entry name" value="ABC_transporter-like_ATP-bd"/>
</dbReference>
<dbReference type="GO" id="GO:0015421">
    <property type="term" value="F:ABC-type oligopeptide transporter activity"/>
    <property type="evidence" value="ECO:0007669"/>
    <property type="project" value="TreeGrafter"/>
</dbReference>
<dbReference type="Gene3D" id="3.40.50.300">
    <property type="entry name" value="P-loop containing nucleotide triphosphate hydrolases"/>
    <property type="match status" value="1"/>
</dbReference>
<feature type="transmembrane region" description="Helical" evidence="8">
    <location>
        <begin position="55"/>
        <end position="76"/>
    </location>
</feature>
<dbReference type="PANTHER" id="PTHR43394:SF1">
    <property type="entry name" value="ATP-BINDING CASSETTE SUB-FAMILY B MEMBER 10, MITOCHONDRIAL"/>
    <property type="match status" value="1"/>
</dbReference>
<dbReference type="KEGG" id="vgu:HYG85_16245"/>
<evidence type="ECO:0000259" key="10">
    <source>
        <dbReference type="PROSITE" id="PS50929"/>
    </source>
</evidence>
<dbReference type="RefSeq" id="WP_212690542.1">
    <property type="nucleotide sequence ID" value="NZ_CP058561.1"/>
</dbReference>
<dbReference type="GO" id="GO:0005524">
    <property type="term" value="F:ATP binding"/>
    <property type="evidence" value="ECO:0007669"/>
    <property type="project" value="UniProtKB-KW"/>
</dbReference>
<keyword evidence="5 11" id="KW-0067">ATP-binding</keyword>
<dbReference type="Pfam" id="PF00664">
    <property type="entry name" value="ABC_membrane"/>
    <property type="match status" value="1"/>
</dbReference>
<dbReference type="InterPro" id="IPR017871">
    <property type="entry name" value="ABC_transporter-like_CS"/>
</dbReference>
<sequence>MDGFRKIIRYASDYKSKVYKAMTLIFLSVIAGIIPYIMIYDIVIKFVDDKPFTLSYLLIMAGGILLFLLFQTIFYLQGLGASHDAAYDTLMGMRVKFTNKIMTLSIGDIQKEGIGKYKKNLVDDIDSMEAYIAHMIPEGIPYVVMPLIVFIILFIIDWRMGLLSMGSIPFGIIAMTLMMRLSGKMDDYYKASSKANAAIVEYIHGMEVVRIFNKTATSFEKYKNAITTLKDFTLALYRDSWTLMAMNAAILPCTILLLLPVGFSMYIRGTLPLSTFIFSVLLTLSISVPLVRLLEYVGLLTHVSKKINELEKTMEQRGLTVEDNGQSPVGNEILYENVVFAYEQKDVIKDVSFKVEENSMTAIVGRSGSGKSTLAKLLVHYWDIGGGDITIGGVSIKNMTFDRLSKYISYVAQDTFLFNISIMENIRIGKPDATDEEVIKVAKMAGCHDFIMNLEHGYNTSAGDAGKKLSVGEKQRITIARAMIKDAPIIVLDEATSSTDAENEDKIQEALNNLIANKTLIIIAHRLSTIVHADQILVMDDGKLVDKGTHNELLNNSMDYKALWDAHMKSMEWNIKIEEGNYA</sequence>
<feature type="transmembrane region" description="Helical" evidence="8">
    <location>
        <begin position="273"/>
        <end position="294"/>
    </location>
</feature>
<keyword evidence="7 8" id="KW-0472">Membrane</keyword>
<proteinExistence type="predicted"/>
<dbReference type="GO" id="GO:0016887">
    <property type="term" value="F:ATP hydrolysis activity"/>
    <property type="evidence" value="ECO:0007669"/>
    <property type="project" value="InterPro"/>
</dbReference>
<evidence type="ECO:0000259" key="9">
    <source>
        <dbReference type="PROSITE" id="PS50893"/>
    </source>
</evidence>
<dbReference type="PROSITE" id="PS50929">
    <property type="entry name" value="ABC_TM1F"/>
    <property type="match status" value="1"/>
</dbReference>
<dbReference type="Proteomes" id="UP000677305">
    <property type="component" value="Chromosome"/>
</dbReference>
<dbReference type="SMART" id="SM00382">
    <property type="entry name" value="AAA"/>
    <property type="match status" value="1"/>
</dbReference>
<dbReference type="InterPro" id="IPR027417">
    <property type="entry name" value="P-loop_NTPase"/>
</dbReference>
<evidence type="ECO:0000256" key="1">
    <source>
        <dbReference type="ARBA" id="ARBA00004651"/>
    </source>
</evidence>
<dbReference type="EMBL" id="CP058561">
    <property type="protein sequence ID" value="QUH30371.1"/>
    <property type="molecule type" value="Genomic_DNA"/>
</dbReference>
<feature type="transmembrane region" description="Helical" evidence="8">
    <location>
        <begin position="21"/>
        <end position="43"/>
    </location>
</feature>
<dbReference type="InterPro" id="IPR039421">
    <property type="entry name" value="Type_1_exporter"/>
</dbReference>
<feature type="transmembrane region" description="Helical" evidence="8">
    <location>
        <begin position="248"/>
        <end position="267"/>
    </location>
</feature>
<keyword evidence="6 8" id="KW-1133">Transmembrane helix</keyword>
<feature type="domain" description="ABC transmembrane type-1" evidence="10">
    <location>
        <begin position="21"/>
        <end position="302"/>
    </location>
</feature>
<dbReference type="PROSITE" id="PS00211">
    <property type="entry name" value="ABC_TRANSPORTER_1"/>
    <property type="match status" value="1"/>
</dbReference>
<evidence type="ECO:0000256" key="3">
    <source>
        <dbReference type="ARBA" id="ARBA00022692"/>
    </source>
</evidence>
<dbReference type="PROSITE" id="PS50893">
    <property type="entry name" value="ABC_TRANSPORTER_2"/>
    <property type="match status" value="1"/>
</dbReference>
<dbReference type="InterPro" id="IPR036640">
    <property type="entry name" value="ABC1_TM_sf"/>
</dbReference>
<dbReference type="Pfam" id="PF00005">
    <property type="entry name" value="ABC_tran"/>
    <property type="match status" value="1"/>
</dbReference>
<accession>A0A8J8SDD6</accession>
<feature type="transmembrane region" description="Helical" evidence="8">
    <location>
        <begin position="162"/>
        <end position="181"/>
    </location>
</feature>
<keyword evidence="2" id="KW-0813">Transport</keyword>
<evidence type="ECO:0000313" key="11">
    <source>
        <dbReference type="EMBL" id="QUH30371.1"/>
    </source>
</evidence>
<dbReference type="SUPFAM" id="SSF52540">
    <property type="entry name" value="P-loop containing nucleoside triphosphate hydrolases"/>
    <property type="match status" value="1"/>
</dbReference>
<evidence type="ECO:0000256" key="7">
    <source>
        <dbReference type="ARBA" id="ARBA00023136"/>
    </source>
</evidence>
<organism evidence="11 12">
    <name type="scientific">Vallitalea guaymasensis</name>
    <dbReference type="NCBI Taxonomy" id="1185412"/>
    <lineage>
        <taxon>Bacteria</taxon>
        <taxon>Bacillati</taxon>
        <taxon>Bacillota</taxon>
        <taxon>Clostridia</taxon>
        <taxon>Lachnospirales</taxon>
        <taxon>Vallitaleaceae</taxon>
        <taxon>Vallitalea</taxon>
    </lineage>
</organism>
<keyword evidence="4" id="KW-0547">Nucleotide-binding</keyword>
<dbReference type="InterPro" id="IPR003593">
    <property type="entry name" value="AAA+_ATPase"/>
</dbReference>
<name>A0A8J8SDD6_9FIRM</name>
<dbReference type="GO" id="GO:0005886">
    <property type="term" value="C:plasma membrane"/>
    <property type="evidence" value="ECO:0007669"/>
    <property type="project" value="UniProtKB-SubCell"/>
</dbReference>
<reference evidence="11 12" key="1">
    <citation type="submission" date="2020-07" db="EMBL/GenBank/DDBJ databases">
        <title>Vallitalea guaymasensis genome.</title>
        <authorList>
            <person name="Postec A."/>
        </authorList>
    </citation>
    <scope>NUCLEOTIDE SEQUENCE [LARGE SCALE GENOMIC DNA]</scope>
    <source>
        <strain evidence="11 12">Ra1766G1</strain>
    </source>
</reference>
<evidence type="ECO:0000256" key="4">
    <source>
        <dbReference type="ARBA" id="ARBA00022741"/>
    </source>
</evidence>
<dbReference type="FunFam" id="3.40.50.300:FF:000287">
    <property type="entry name" value="Multidrug ABC transporter ATP-binding protein"/>
    <property type="match status" value="1"/>
</dbReference>
<comment type="subcellular location">
    <subcellularLocation>
        <location evidence="1">Cell membrane</location>
        <topology evidence="1">Multi-pass membrane protein</topology>
    </subcellularLocation>
</comment>
<dbReference type="SUPFAM" id="SSF90123">
    <property type="entry name" value="ABC transporter transmembrane region"/>
    <property type="match status" value="1"/>
</dbReference>